<accession>A0ABV4VH44</accession>
<sequence>MIGANDFGVFFNPKDFGTQAILHLPGGDKPVVGIFKDPQQTAKLKGGGFVEGSNASLLLPDSDAAGLSIRDGVTVAGSEWQLVKPPVPEGSGLTRVYLGVKDAKQSTKPAIRY</sequence>
<dbReference type="EMBL" id="JBHFGU010000002">
    <property type="protein sequence ID" value="MFB2619587.1"/>
    <property type="molecule type" value="Genomic_DNA"/>
</dbReference>
<dbReference type="Pfam" id="PF05354">
    <property type="entry name" value="Phage_attach"/>
    <property type="match status" value="1"/>
</dbReference>
<keyword evidence="2" id="KW-1185">Reference proteome</keyword>
<reference evidence="1 2" key="1">
    <citation type="submission" date="2024-09" db="EMBL/GenBank/DDBJ databases">
        <authorList>
            <person name="Zhang Y."/>
        </authorList>
    </citation>
    <scope>NUCLEOTIDE SEQUENCE [LARGE SCALE GENOMIC DNA]</scope>
    <source>
        <strain evidence="1 2">ZJ318</strain>
    </source>
</reference>
<dbReference type="InterPro" id="IPR008018">
    <property type="entry name" value="Phage_tail_attach_FII"/>
</dbReference>
<dbReference type="Gene3D" id="2.40.10.180">
    <property type="entry name" value="Phage tail proteins"/>
    <property type="match status" value="1"/>
</dbReference>
<dbReference type="InterPro" id="IPR053734">
    <property type="entry name" value="Phage_Head-Tail_Connect_sf"/>
</dbReference>
<evidence type="ECO:0000313" key="1">
    <source>
        <dbReference type="EMBL" id="MFB2619587.1"/>
    </source>
</evidence>
<evidence type="ECO:0000313" key="2">
    <source>
        <dbReference type="Proteomes" id="UP001576708"/>
    </source>
</evidence>
<protein>
    <submittedName>
        <fullName evidence="1">Uncharacterized protein</fullName>
    </submittedName>
</protein>
<proteinExistence type="predicted"/>
<name>A0ABV4VH44_9GAMM</name>
<organism evidence="1 2">
    <name type="scientific">Shewanella mangrovisoli</name>
    <dbReference type="NCBI Taxonomy" id="2864211"/>
    <lineage>
        <taxon>Bacteria</taxon>
        <taxon>Pseudomonadati</taxon>
        <taxon>Pseudomonadota</taxon>
        <taxon>Gammaproteobacteria</taxon>
        <taxon>Alteromonadales</taxon>
        <taxon>Shewanellaceae</taxon>
        <taxon>Shewanella</taxon>
    </lineage>
</organism>
<dbReference type="RefSeq" id="WP_342201199.1">
    <property type="nucleotide sequence ID" value="NZ_JBCATE010000002.1"/>
</dbReference>
<dbReference type="Proteomes" id="UP001576708">
    <property type="component" value="Unassembled WGS sequence"/>
</dbReference>
<comment type="caution">
    <text evidence="1">The sequence shown here is derived from an EMBL/GenBank/DDBJ whole genome shotgun (WGS) entry which is preliminary data.</text>
</comment>
<gene>
    <name evidence="1" type="ORF">ACE02W_07230</name>
</gene>